<name>A0A655UNA5_VIBCL</name>
<evidence type="ECO:0000313" key="2">
    <source>
        <dbReference type="Proteomes" id="UP000046067"/>
    </source>
</evidence>
<reference evidence="1 2" key="1">
    <citation type="submission" date="2015-07" db="EMBL/GenBank/DDBJ databases">
        <authorList>
            <consortium name="Pathogen Informatics"/>
        </authorList>
    </citation>
    <scope>NUCLEOTIDE SEQUENCE [LARGE SCALE GENOMIC DNA]</scope>
    <source>
        <strain evidence="1 2">A325</strain>
    </source>
</reference>
<protein>
    <submittedName>
        <fullName evidence="1">Uncharacterized protein</fullName>
    </submittedName>
</protein>
<proteinExistence type="predicted"/>
<dbReference type="Proteomes" id="UP000046067">
    <property type="component" value="Unassembled WGS sequence"/>
</dbReference>
<organism evidence="1 2">
    <name type="scientific">Vibrio cholerae</name>
    <dbReference type="NCBI Taxonomy" id="666"/>
    <lineage>
        <taxon>Bacteria</taxon>
        <taxon>Pseudomonadati</taxon>
        <taxon>Pseudomonadota</taxon>
        <taxon>Gammaproteobacteria</taxon>
        <taxon>Vibrionales</taxon>
        <taxon>Vibrionaceae</taxon>
        <taxon>Vibrio</taxon>
    </lineage>
</organism>
<accession>A0A655UNA5</accession>
<dbReference type="AlphaFoldDB" id="A0A655UNA5"/>
<sequence>MVGFHCIIRMSQTAYLMFTQHNFTHHQFKIALRHQRATNQETIGKLS</sequence>
<evidence type="ECO:0000313" key="1">
    <source>
        <dbReference type="EMBL" id="CSB53730.1"/>
    </source>
</evidence>
<dbReference type="EMBL" id="CWQJ01000001">
    <property type="protein sequence ID" value="CSB53730.1"/>
    <property type="molecule type" value="Genomic_DNA"/>
</dbReference>
<gene>
    <name evidence="1" type="ORF">ERS013201_00179</name>
</gene>